<protein>
    <submittedName>
        <fullName evidence="2">Uncharacterized protein</fullName>
    </submittedName>
</protein>
<feature type="region of interest" description="Disordered" evidence="1">
    <location>
        <begin position="1"/>
        <end position="35"/>
    </location>
</feature>
<dbReference type="InParanoid" id="S8FWF2"/>
<dbReference type="AlphaFoldDB" id="S8FWF2"/>
<accession>S8FWF2</accession>
<dbReference type="EMBL" id="KE504123">
    <property type="protein sequence ID" value="EPT05451.1"/>
    <property type="molecule type" value="Genomic_DNA"/>
</dbReference>
<evidence type="ECO:0000256" key="1">
    <source>
        <dbReference type="SAM" id="MobiDB-lite"/>
    </source>
</evidence>
<evidence type="ECO:0000313" key="2">
    <source>
        <dbReference type="EMBL" id="EPT05451.1"/>
    </source>
</evidence>
<dbReference type="Proteomes" id="UP000015241">
    <property type="component" value="Unassembled WGS sequence"/>
</dbReference>
<feature type="non-terminal residue" evidence="2">
    <location>
        <position position="101"/>
    </location>
</feature>
<proteinExistence type="predicted"/>
<dbReference type="HOGENOM" id="CLU_2298297_0_0_1"/>
<sequence length="101" mass="10747">MSECRRRSSSSITTDLQAPARHAPTGSPRLPPPPNIARYAQQVVQHAVEVNLGRGPPRRRPPPPALSELVLLAIERQLATWQAPGVAIGWQMATAAEGGGA</sequence>
<keyword evidence="3" id="KW-1185">Reference proteome</keyword>
<evidence type="ECO:0000313" key="3">
    <source>
        <dbReference type="Proteomes" id="UP000015241"/>
    </source>
</evidence>
<reference evidence="2 3" key="1">
    <citation type="journal article" date="2012" name="Science">
        <title>The Paleozoic origin of enzymatic lignin decomposition reconstructed from 31 fungal genomes.</title>
        <authorList>
            <person name="Floudas D."/>
            <person name="Binder M."/>
            <person name="Riley R."/>
            <person name="Barry K."/>
            <person name="Blanchette R.A."/>
            <person name="Henrissat B."/>
            <person name="Martinez A.T."/>
            <person name="Otillar R."/>
            <person name="Spatafora J.W."/>
            <person name="Yadav J.S."/>
            <person name="Aerts A."/>
            <person name="Benoit I."/>
            <person name="Boyd A."/>
            <person name="Carlson A."/>
            <person name="Copeland A."/>
            <person name="Coutinho P.M."/>
            <person name="de Vries R.P."/>
            <person name="Ferreira P."/>
            <person name="Findley K."/>
            <person name="Foster B."/>
            <person name="Gaskell J."/>
            <person name="Glotzer D."/>
            <person name="Gorecki P."/>
            <person name="Heitman J."/>
            <person name="Hesse C."/>
            <person name="Hori C."/>
            <person name="Igarashi K."/>
            <person name="Jurgens J.A."/>
            <person name="Kallen N."/>
            <person name="Kersten P."/>
            <person name="Kohler A."/>
            <person name="Kuees U."/>
            <person name="Kumar T.K.A."/>
            <person name="Kuo A."/>
            <person name="LaButti K."/>
            <person name="Larrondo L.F."/>
            <person name="Lindquist E."/>
            <person name="Ling A."/>
            <person name="Lombard V."/>
            <person name="Lucas S."/>
            <person name="Lundell T."/>
            <person name="Martin R."/>
            <person name="McLaughlin D.J."/>
            <person name="Morgenstern I."/>
            <person name="Morin E."/>
            <person name="Murat C."/>
            <person name="Nagy L.G."/>
            <person name="Nolan M."/>
            <person name="Ohm R.A."/>
            <person name="Patyshakuliyeva A."/>
            <person name="Rokas A."/>
            <person name="Ruiz-Duenas F.J."/>
            <person name="Sabat G."/>
            <person name="Salamov A."/>
            <person name="Samejima M."/>
            <person name="Schmutz J."/>
            <person name="Slot J.C."/>
            <person name="St John F."/>
            <person name="Stenlid J."/>
            <person name="Sun H."/>
            <person name="Sun S."/>
            <person name="Syed K."/>
            <person name="Tsang A."/>
            <person name="Wiebenga A."/>
            <person name="Young D."/>
            <person name="Pisabarro A."/>
            <person name="Eastwood D.C."/>
            <person name="Martin F."/>
            <person name="Cullen D."/>
            <person name="Grigoriev I.V."/>
            <person name="Hibbett D.S."/>
        </authorList>
    </citation>
    <scope>NUCLEOTIDE SEQUENCE</scope>
    <source>
        <strain evidence="3">FP-58527</strain>
    </source>
</reference>
<name>S8FWF2_FOMSC</name>
<gene>
    <name evidence="2" type="ORF">FOMPIDRAFT_95116</name>
</gene>
<organism evidence="2 3">
    <name type="scientific">Fomitopsis schrenkii</name>
    <name type="common">Brown rot fungus</name>
    <dbReference type="NCBI Taxonomy" id="2126942"/>
    <lineage>
        <taxon>Eukaryota</taxon>
        <taxon>Fungi</taxon>
        <taxon>Dikarya</taxon>
        <taxon>Basidiomycota</taxon>
        <taxon>Agaricomycotina</taxon>
        <taxon>Agaricomycetes</taxon>
        <taxon>Polyporales</taxon>
        <taxon>Fomitopsis</taxon>
    </lineage>
</organism>